<dbReference type="HOGENOM" id="CLU_024324_5_1_1"/>
<dbReference type="GO" id="GO:0005634">
    <property type="term" value="C:nucleus"/>
    <property type="evidence" value="ECO:0007669"/>
    <property type="project" value="TreeGrafter"/>
</dbReference>
<dbReference type="AlphaFoldDB" id="K5W852"/>
<feature type="region of interest" description="Disordered" evidence="5">
    <location>
        <begin position="142"/>
        <end position="170"/>
    </location>
</feature>
<dbReference type="InParanoid" id="K5W852"/>
<keyword evidence="3" id="KW-0378">Hydrolase</keyword>
<evidence type="ECO:0000256" key="1">
    <source>
        <dbReference type="ARBA" id="ARBA00005234"/>
    </source>
</evidence>
<dbReference type="Gene3D" id="3.40.395.10">
    <property type="entry name" value="Adenoviral Proteinase, Chain A"/>
    <property type="match status" value="1"/>
</dbReference>
<evidence type="ECO:0000256" key="2">
    <source>
        <dbReference type="ARBA" id="ARBA00022670"/>
    </source>
</evidence>
<evidence type="ECO:0000256" key="4">
    <source>
        <dbReference type="ARBA" id="ARBA00022807"/>
    </source>
</evidence>
<dbReference type="SUPFAM" id="SSF54001">
    <property type="entry name" value="Cysteine proteinases"/>
    <property type="match status" value="1"/>
</dbReference>
<dbReference type="PROSITE" id="PS50600">
    <property type="entry name" value="ULP_PROTEASE"/>
    <property type="match status" value="1"/>
</dbReference>
<dbReference type="PANTHER" id="PTHR12606">
    <property type="entry name" value="SENTRIN/SUMO-SPECIFIC PROTEASE"/>
    <property type="match status" value="1"/>
</dbReference>
<protein>
    <recommendedName>
        <fullName evidence="6">Ubiquitin-like protease family profile domain-containing protein</fullName>
    </recommendedName>
</protein>
<feature type="domain" description="Ubiquitin-like protease family profile" evidence="6">
    <location>
        <begin position="359"/>
        <end position="504"/>
    </location>
</feature>
<dbReference type="RefSeq" id="XP_007392677.1">
    <property type="nucleotide sequence ID" value="XM_007392615.1"/>
</dbReference>
<evidence type="ECO:0000256" key="3">
    <source>
        <dbReference type="ARBA" id="ARBA00022801"/>
    </source>
</evidence>
<dbReference type="Proteomes" id="UP000008370">
    <property type="component" value="Unassembled WGS sequence"/>
</dbReference>
<reference evidence="7 8" key="1">
    <citation type="journal article" date="2012" name="BMC Genomics">
        <title>Comparative genomics of the white-rot fungi, Phanerochaete carnosa and P. chrysosporium, to elucidate the genetic basis of the distinct wood types they colonize.</title>
        <authorList>
            <person name="Suzuki H."/>
            <person name="MacDonald J."/>
            <person name="Syed K."/>
            <person name="Salamov A."/>
            <person name="Hori C."/>
            <person name="Aerts A."/>
            <person name="Henrissat B."/>
            <person name="Wiebenga A."/>
            <person name="vanKuyk P.A."/>
            <person name="Barry K."/>
            <person name="Lindquist E."/>
            <person name="LaButti K."/>
            <person name="Lapidus A."/>
            <person name="Lucas S."/>
            <person name="Coutinho P."/>
            <person name="Gong Y."/>
            <person name="Samejima M."/>
            <person name="Mahadevan R."/>
            <person name="Abou-Zaid M."/>
            <person name="de Vries R.P."/>
            <person name="Igarashi K."/>
            <person name="Yadav J.S."/>
            <person name="Grigoriev I.V."/>
            <person name="Master E.R."/>
        </authorList>
    </citation>
    <scope>NUCLEOTIDE SEQUENCE [LARGE SCALE GENOMIC DNA]</scope>
    <source>
        <strain evidence="7 8">HHB-10118-sp</strain>
    </source>
</reference>
<keyword evidence="2" id="KW-0645">Protease</keyword>
<keyword evidence="4" id="KW-0788">Thiol protease</keyword>
<dbReference type="OrthoDB" id="1939479at2759"/>
<name>K5W852_PHACS</name>
<evidence type="ECO:0000256" key="5">
    <source>
        <dbReference type="SAM" id="MobiDB-lite"/>
    </source>
</evidence>
<proteinExistence type="inferred from homology"/>
<dbReference type="GO" id="GO:0016926">
    <property type="term" value="P:protein desumoylation"/>
    <property type="evidence" value="ECO:0007669"/>
    <property type="project" value="TreeGrafter"/>
</dbReference>
<dbReference type="EMBL" id="JH930469">
    <property type="protein sequence ID" value="EKM60133.1"/>
    <property type="molecule type" value="Genomic_DNA"/>
</dbReference>
<evidence type="ECO:0000259" key="6">
    <source>
        <dbReference type="PROSITE" id="PS50600"/>
    </source>
</evidence>
<dbReference type="GO" id="GO:0006508">
    <property type="term" value="P:proteolysis"/>
    <property type="evidence" value="ECO:0007669"/>
    <property type="project" value="UniProtKB-KW"/>
</dbReference>
<evidence type="ECO:0000313" key="8">
    <source>
        <dbReference type="Proteomes" id="UP000008370"/>
    </source>
</evidence>
<dbReference type="PANTHER" id="PTHR12606:SF141">
    <property type="entry name" value="GH15225P-RELATED"/>
    <property type="match status" value="1"/>
</dbReference>
<dbReference type="KEGG" id="pco:PHACADRAFT_192531"/>
<organism evidence="7 8">
    <name type="scientific">Phanerochaete carnosa (strain HHB-10118-sp)</name>
    <name type="common">White-rot fungus</name>
    <name type="synonym">Peniophora carnosa</name>
    <dbReference type="NCBI Taxonomy" id="650164"/>
    <lineage>
        <taxon>Eukaryota</taxon>
        <taxon>Fungi</taxon>
        <taxon>Dikarya</taxon>
        <taxon>Basidiomycota</taxon>
        <taxon>Agaricomycotina</taxon>
        <taxon>Agaricomycetes</taxon>
        <taxon>Polyporales</taxon>
        <taxon>Phanerochaetaceae</taxon>
        <taxon>Phanerochaete</taxon>
    </lineage>
</organism>
<dbReference type="Pfam" id="PF02902">
    <property type="entry name" value="Peptidase_C48"/>
    <property type="match status" value="1"/>
</dbReference>
<accession>K5W852</accession>
<comment type="similarity">
    <text evidence="1">Belongs to the peptidase C48 family.</text>
</comment>
<sequence length="538" mass="61672">MLAHNPLKRRAAEELLPLHSPKRSRTSQHPITFSELSARWTSIGEEVMKLLHDTGFSAFMSFKEALSDFIFGSKRRKPTWPRAQSQERLKLQAPARRITALKSSLKLPVSERATRKQYTVRFTSLPFESPLAAPHLLPAASASSPNLSPTCEDTSDSPLPSSPPRNAFAPSSDPLISSVLYPKIYNQIKAKMPRKVNHRKHILHIQFNASKPITGVRSLKDFRGWLGYQERSESPADTKSSPLFEDLRDADFVPPLSRVASTNFIQRALRDTKKSLLSPKPIVSTPFPGAWPQATRIVSEKIDTRIRRLQDTQAQVSEKIAACAQQKPLSLPISLPPEDEVKVAEIFQRRGIISKGVCEQVSNKDLRRLHPGQWLNDEIINFYGEMIMCRLKEGYEESRLARWTKQITLFSKDIILIPINHNGSHWTAAAINFRKKRIESYNSLNRDQTQVFKLLRVYLDAEHRTKKRKPFNFDGWVDWTPKNTPQQENISDCGIFACQFLETLSRGEERFAFTQANMHYLRRRMVWEIAHAKLWTDT</sequence>
<dbReference type="GO" id="GO:0016929">
    <property type="term" value="F:deSUMOylase activity"/>
    <property type="evidence" value="ECO:0007669"/>
    <property type="project" value="TreeGrafter"/>
</dbReference>
<gene>
    <name evidence="7" type="ORF">PHACADRAFT_192531</name>
</gene>
<dbReference type="InterPro" id="IPR038765">
    <property type="entry name" value="Papain-like_cys_pep_sf"/>
</dbReference>
<dbReference type="GeneID" id="18910842"/>
<dbReference type="InterPro" id="IPR003653">
    <property type="entry name" value="Peptidase_C48_C"/>
</dbReference>
<dbReference type="STRING" id="650164.K5W852"/>
<evidence type="ECO:0000313" key="7">
    <source>
        <dbReference type="EMBL" id="EKM60133.1"/>
    </source>
</evidence>
<keyword evidence="8" id="KW-1185">Reference proteome</keyword>